<comment type="subunit">
    <text evidence="11">The main subunits of the menaquinol:cytochrome c complex are a Rieske-type iron-sulfur protein (QcrA), a cytochrome b (QcrB) and a cytochrome c (QcrC).</text>
</comment>
<protein>
    <recommendedName>
        <fullName evidence="12">Menaquinol:cytochrome c reductase iron-sulfur subunit</fullName>
    </recommendedName>
    <alternativeName>
        <fullName evidence="14">Cytochrome bc complex, iron-sulfur subunit</fullName>
    </alternativeName>
    <alternativeName>
        <fullName evidence="13">Rieske iron-sulfur protein QcrA</fullName>
    </alternativeName>
</protein>
<keyword evidence="6 17" id="KW-0560">Oxidoreductase</keyword>
<evidence type="ECO:0000256" key="12">
    <source>
        <dbReference type="ARBA" id="ARBA00067741"/>
    </source>
</evidence>
<gene>
    <name evidence="17" type="primary">petC</name>
    <name evidence="17" type="ORF">MCCS_13000</name>
</gene>
<dbReference type="Pfam" id="PF00355">
    <property type="entry name" value="Rieske"/>
    <property type="match status" value="1"/>
</dbReference>
<dbReference type="GO" id="GO:0051537">
    <property type="term" value="F:2 iron, 2 sulfur cluster binding"/>
    <property type="evidence" value="ECO:0007669"/>
    <property type="project" value="UniProtKB-KW"/>
</dbReference>
<evidence type="ECO:0000256" key="4">
    <source>
        <dbReference type="ARBA" id="ARBA00022723"/>
    </source>
</evidence>
<reference evidence="17 18" key="1">
    <citation type="journal article" date="2017" name="Int. J. Syst. Evol. Microbiol.">
        <title>Macrococcus canis sp. nov., a skin bacterium associated with infections in dogs.</title>
        <authorList>
            <person name="Gobeli Brawand S."/>
            <person name="Cotting K."/>
            <person name="Gomez-Sanz E."/>
            <person name="Collaud A."/>
            <person name="Thomann A."/>
            <person name="Brodard I."/>
            <person name="Rodriguez-Campos S."/>
            <person name="Strauss C."/>
            <person name="Perreten V."/>
        </authorList>
    </citation>
    <scope>NUCLEOTIDE SEQUENCE [LARGE SCALE GENOMIC DNA]</scope>
    <source>
        <strain evidence="17 18">KM45013</strain>
    </source>
</reference>
<dbReference type="Gene3D" id="2.102.10.10">
    <property type="entry name" value="Rieske [2Fe-2S] iron-sulphur domain"/>
    <property type="match status" value="1"/>
</dbReference>
<evidence type="ECO:0000256" key="5">
    <source>
        <dbReference type="ARBA" id="ARBA00022982"/>
    </source>
</evidence>
<dbReference type="GO" id="GO:0016705">
    <property type="term" value="F:oxidoreductase activity, acting on paired donors, with incorporation or reduction of molecular oxygen"/>
    <property type="evidence" value="ECO:0007669"/>
    <property type="project" value="UniProtKB-ARBA"/>
</dbReference>
<keyword evidence="2" id="KW-0813">Transport</keyword>
<sequence>MSQRVTRRQFLNYSLMGVGSFMAAGMVMPLGRFALDPVFKSGAAGDMITTSVKVSEIKEEPTKVDFKFEQKDAWYTSEVTEFAWVYKDGDKIIALSPVCKHLGCTVAWNGDKSNPNQFFCPCHNGRYEKNGKNIPGTPPLGPLDQYEVGEKGGMLTIGKKHENELVK</sequence>
<dbReference type="RefSeq" id="WP_086042578.1">
    <property type="nucleotide sequence ID" value="NZ_CBCRZA010000002.1"/>
</dbReference>
<evidence type="ECO:0000256" key="14">
    <source>
        <dbReference type="ARBA" id="ARBA00076330"/>
    </source>
</evidence>
<dbReference type="InterPro" id="IPR017941">
    <property type="entry name" value="Rieske_2Fe-2S"/>
</dbReference>
<dbReference type="InterPro" id="IPR036922">
    <property type="entry name" value="Rieske_2Fe-2S_sf"/>
</dbReference>
<evidence type="ECO:0000256" key="10">
    <source>
        <dbReference type="ARBA" id="ARBA00055683"/>
    </source>
</evidence>
<evidence type="ECO:0000259" key="16">
    <source>
        <dbReference type="PROSITE" id="PS51296"/>
    </source>
</evidence>
<evidence type="ECO:0000256" key="8">
    <source>
        <dbReference type="ARBA" id="ARBA00023014"/>
    </source>
</evidence>
<evidence type="ECO:0000256" key="6">
    <source>
        <dbReference type="ARBA" id="ARBA00023002"/>
    </source>
</evidence>
<dbReference type="STRING" id="1855823.MCCS_13000"/>
<accession>A0A1W7ABF6</accession>
<dbReference type="GO" id="GO:0046872">
    <property type="term" value="F:metal ion binding"/>
    <property type="evidence" value="ECO:0007669"/>
    <property type="project" value="UniProtKB-KW"/>
</dbReference>
<keyword evidence="5" id="KW-0249">Electron transport</keyword>
<evidence type="ECO:0000313" key="17">
    <source>
        <dbReference type="EMBL" id="ARQ06943.1"/>
    </source>
</evidence>
<dbReference type="GeneID" id="35295424"/>
<dbReference type="PROSITE" id="PS51296">
    <property type="entry name" value="RIESKE"/>
    <property type="match status" value="1"/>
</dbReference>
<keyword evidence="15" id="KW-0472">Membrane</keyword>
<dbReference type="PANTHER" id="PTHR10134">
    <property type="entry name" value="CYTOCHROME B-C1 COMPLEX SUBUNIT RIESKE, MITOCHONDRIAL"/>
    <property type="match status" value="1"/>
</dbReference>
<dbReference type="KEGG" id="mcak:MCCS_13000"/>
<keyword evidence="15" id="KW-0812">Transmembrane</keyword>
<keyword evidence="8" id="KW-0411">Iron-sulfur</keyword>
<dbReference type="SUPFAM" id="SSF50022">
    <property type="entry name" value="ISP domain"/>
    <property type="match status" value="1"/>
</dbReference>
<feature type="domain" description="Rieske" evidence="16">
    <location>
        <begin position="82"/>
        <end position="157"/>
    </location>
</feature>
<keyword evidence="9" id="KW-1015">Disulfide bond</keyword>
<dbReference type="CDD" id="cd03467">
    <property type="entry name" value="Rieske"/>
    <property type="match status" value="1"/>
</dbReference>
<dbReference type="InterPro" id="IPR014349">
    <property type="entry name" value="Rieske_Fe-S_prot"/>
</dbReference>
<dbReference type="PROSITE" id="PS51318">
    <property type="entry name" value="TAT"/>
    <property type="match status" value="1"/>
</dbReference>
<dbReference type="Proteomes" id="UP000194154">
    <property type="component" value="Chromosome"/>
</dbReference>
<feature type="transmembrane region" description="Helical" evidence="15">
    <location>
        <begin position="12"/>
        <end position="31"/>
    </location>
</feature>
<evidence type="ECO:0000256" key="3">
    <source>
        <dbReference type="ARBA" id="ARBA00022714"/>
    </source>
</evidence>
<comment type="function">
    <text evidence="10">Component of the menaquinol:cytochrome c reductase complex. The Rieske protein is a high potential 2Fe-2S protein.</text>
</comment>
<keyword evidence="4" id="KW-0479">Metal-binding</keyword>
<dbReference type="InterPro" id="IPR006311">
    <property type="entry name" value="TAT_signal"/>
</dbReference>
<dbReference type="GO" id="GO:0004497">
    <property type="term" value="F:monooxygenase activity"/>
    <property type="evidence" value="ECO:0007669"/>
    <property type="project" value="UniProtKB-ARBA"/>
</dbReference>
<keyword evidence="15" id="KW-1133">Transmembrane helix</keyword>
<evidence type="ECO:0000313" key="18">
    <source>
        <dbReference type="Proteomes" id="UP000194154"/>
    </source>
</evidence>
<evidence type="ECO:0000256" key="11">
    <source>
        <dbReference type="ARBA" id="ARBA00064458"/>
    </source>
</evidence>
<dbReference type="OrthoDB" id="9767869at2"/>
<dbReference type="AlphaFoldDB" id="A0A1W7ABF6"/>
<evidence type="ECO:0000256" key="15">
    <source>
        <dbReference type="SAM" id="Phobius"/>
    </source>
</evidence>
<evidence type="ECO:0000256" key="2">
    <source>
        <dbReference type="ARBA" id="ARBA00022448"/>
    </source>
</evidence>
<keyword evidence="18" id="KW-1185">Reference proteome</keyword>
<dbReference type="EMBL" id="CP021059">
    <property type="protein sequence ID" value="ARQ06943.1"/>
    <property type="molecule type" value="Genomic_DNA"/>
</dbReference>
<name>A0A1W7ABF6_9STAP</name>
<keyword evidence="3" id="KW-0001">2Fe-2S</keyword>
<comment type="similarity">
    <text evidence="1">Belongs to the Rieske iron-sulfur protein family.</text>
</comment>
<keyword evidence="7" id="KW-0408">Iron</keyword>
<evidence type="ECO:0000256" key="1">
    <source>
        <dbReference type="ARBA" id="ARBA00010651"/>
    </source>
</evidence>
<organism evidence="17 18">
    <name type="scientific">Macrococcoides canis</name>
    <dbReference type="NCBI Taxonomy" id="1855823"/>
    <lineage>
        <taxon>Bacteria</taxon>
        <taxon>Bacillati</taxon>
        <taxon>Bacillota</taxon>
        <taxon>Bacilli</taxon>
        <taxon>Bacillales</taxon>
        <taxon>Staphylococcaceae</taxon>
        <taxon>Macrococcoides</taxon>
    </lineage>
</organism>
<evidence type="ECO:0000256" key="13">
    <source>
        <dbReference type="ARBA" id="ARBA00075320"/>
    </source>
</evidence>
<proteinExistence type="inferred from homology"/>
<evidence type="ECO:0000256" key="9">
    <source>
        <dbReference type="ARBA" id="ARBA00023157"/>
    </source>
</evidence>
<dbReference type="FunFam" id="2.102.10.10:FF:000006">
    <property type="entry name" value="Menaquinol-cytochrome c reductase, iron-sulfur subunit"/>
    <property type="match status" value="1"/>
</dbReference>
<evidence type="ECO:0000256" key="7">
    <source>
        <dbReference type="ARBA" id="ARBA00023004"/>
    </source>
</evidence>